<proteinExistence type="predicted"/>
<protein>
    <submittedName>
        <fullName evidence="1">Uncharacterized protein</fullName>
    </submittedName>
</protein>
<dbReference type="AlphaFoldDB" id="A0A1T4QKJ4"/>
<evidence type="ECO:0000313" key="2">
    <source>
        <dbReference type="Proteomes" id="UP000190065"/>
    </source>
</evidence>
<accession>A0A1T4QKJ4</accession>
<sequence>MRHSTCSSKSAHILFHLCMSLSCYHAQFQMKTHPYISQKLKVLDEWHIRLYLIYKRKRDALTMEYIPYFLFLQINLDYIMPPIPGCPAGMAGAFSSGLSVIKHSVVKNKPAIEDAFSSATRATFAGSMIPALRISS</sequence>
<dbReference type="Proteomes" id="UP000190065">
    <property type="component" value="Unassembled WGS sequence"/>
</dbReference>
<organism evidence="1 2">
    <name type="scientific">Segatella oulorum</name>
    <dbReference type="NCBI Taxonomy" id="28136"/>
    <lineage>
        <taxon>Bacteria</taxon>
        <taxon>Pseudomonadati</taxon>
        <taxon>Bacteroidota</taxon>
        <taxon>Bacteroidia</taxon>
        <taxon>Bacteroidales</taxon>
        <taxon>Prevotellaceae</taxon>
        <taxon>Segatella</taxon>
    </lineage>
</organism>
<evidence type="ECO:0000313" key="1">
    <source>
        <dbReference type="EMBL" id="SKA04235.1"/>
    </source>
</evidence>
<dbReference type="EMBL" id="FUXK01000023">
    <property type="protein sequence ID" value="SKA04235.1"/>
    <property type="molecule type" value="Genomic_DNA"/>
</dbReference>
<reference evidence="1 2" key="1">
    <citation type="submission" date="2017-02" db="EMBL/GenBank/DDBJ databases">
        <authorList>
            <person name="Peterson S.W."/>
        </authorList>
    </citation>
    <scope>NUCLEOTIDE SEQUENCE [LARGE SCALE GENOMIC DNA]</scope>
    <source>
        <strain evidence="1 2">ATCC 43324</strain>
    </source>
</reference>
<gene>
    <name evidence="1" type="ORF">SAMN02745202_01848</name>
</gene>
<dbReference type="PROSITE" id="PS51257">
    <property type="entry name" value="PROKAR_LIPOPROTEIN"/>
    <property type="match status" value="1"/>
</dbReference>
<name>A0A1T4QKJ4_9BACT</name>